<protein>
    <recommendedName>
        <fullName evidence="4">Secreted protein</fullName>
    </recommendedName>
</protein>
<reference evidence="2" key="1">
    <citation type="journal article" date="2022" name="bioRxiv">
        <title>Sequencing and chromosome-scale assembly of the giantPleurodeles waltlgenome.</title>
        <authorList>
            <person name="Brown T."/>
            <person name="Elewa A."/>
            <person name="Iarovenko S."/>
            <person name="Subramanian E."/>
            <person name="Araus A.J."/>
            <person name="Petzold A."/>
            <person name="Susuki M."/>
            <person name="Suzuki K.-i.T."/>
            <person name="Hayashi T."/>
            <person name="Toyoda A."/>
            <person name="Oliveira C."/>
            <person name="Osipova E."/>
            <person name="Leigh N.D."/>
            <person name="Simon A."/>
            <person name="Yun M.H."/>
        </authorList>
    </citation>
    <scope>NUCLEOTIDE SEQUENCE</scope>
    <source>
        <strain evidence="2">20211129_DDA</strain>
        <tissue evidence="2">Liver</tissue>
    </source>
</reference>
<evidence type="ECO:0000313" key="2">
    <source>
        <dbReference type="EMBL" id="KAJ1085705.1"/>
    </source>
</evidence>
<proteinExistence type="predicted"/>
<sequence length="82" mass="10117">MYRHLDVMQRRLLLFYIVVLHFFMFQGIIFLDFSCLLHTRLHHPRGHRHRRRDGANHPTKRWYEKNHLRKAVAERSPETKPS</sequence>
<dbReference type="AlphaFoldDB" id="A0AAV7L5M6"/>
<keyword evidence="3" id="KW-1185">Reference proteome</keyword>
<keyword evidence="1" id="KW-1133">Transmembrane helix</keyword>
<dbReference type="EMBL" id="JANPWB010000016">
    <property type="protein sequence ID" value="KAJ1085705.1"/>
    <property type="molecule type" value="Genomic_DNA"/>
</dbReference>
<feature type="transmembrane region" description="Helical" evidence="1">
    <location>
        <begin position="12"/>
        <end position="31"/>
    </location>
</feature>
<gene>
    <name evidence="2" type="ORF">NDU88_005831</name>
</gene>
<organism evidence="2 3">
    <name type="scientific">Pleurodeles waltl</name>
    <name type="common">Iberian ribbed newt</name>
    <dbReference type="NCBI Taxonomy" id="8319"/>
    <lineage>
        <taxon>Eukaryota</taxon>
        <taxon>Metazoa</taxon>
        <taxon>Chordata</taxon>
        <taxon>Craniata</taxon>
        <taxon>Vertebrata</taxon>
        <taxon>Euteleostomi</taxon>
        <taxon>Amphibia</taxon>
        <taxon>Batrachia</taxon>
        <taxon>Caudata</taxon>
        <taxon>Salamandroidea</taxon>
        <taxon>Salamandridae</taxon>
        <taxon>Pleurodelinae</taxon>
        <taxon>Pleurodeles</taxon>
    </lineage>
</organism>
<name>A0AAV7L5M6_PLEWA</name>
<dbReference type="Proteomes" id="UP001066276">
    <property type="component" value="Chromosome 12"/>
</dbReference>
<evidence type="ECO:0000313" key="3">
    <source>
        <dbReference type="Proteomes" id="UP001066276"/>
    </source>
</evidence>
<keyword evidence="1" id="KW-0472">Membrane</keyword>
<evidence type="ECO:0008006" key="4">
    <source>
        <dbReference type="Google" id="ProtNLM"/>
    </source>
</evidence>
<evidence type="ECO:0000256" key="1">
    <source>
        <dbReference type="SAM" id="Phobius"/>
    </source>
</evidence>
<accession>A0AAV7L5M6</accession>
<comment type="caution">
    <text evidence="2">The sequence shown here is derived from an EMBL/GenBank/DDBJ whole genome shotgun (WGS) entry which is preliminary data.</text>
</comment>
<keyword evidence="1" id="KW-0812">Transmembrane</keyword>